<organism evidence="10 11">
    <name type="scientific">Brevibacillus fulvus</name>
    <dbReference type="NCBI Taxonomy" id="1125967"/>
    <lineage>
        <taxon>Bacteria</taxon>
        <taxon>Bacillati</taxon>
        <taxon>Bacillota</taxon>
        <taxon>Bacilli</taxon>
        <taxon>Bacillales</taxon>
        <taxon>Paenibacillaceae</taxon>
        <taxon>Brevibacillus</taxon>
    </lineage>
</organism>
<feature type="coiled-coil region" evidence="4">
    <location>
        <begin position="132"/>
        <end position="223"/>
    </location>
</feature>
<evidence type="ECO:0000256" key="6">
    <source>
        <dbReference type="SAM" id="SignalP"/>
    </source>
</evidence>
<dbReference type="Gene3D" id="2.40.30.170">
    <property type="match status" value="1"/>
</dbReference>
<protein>
    <submittedName>
        <fullName evidence="10">Multidrug efflux pump subunit AcrA (Membrane-fusion protein)</fullName>
    </submittedName>
</protein>
<dbReference type="GO" id="GO:0016020">
    <property type="term" value="C:membrane"/>
    <property type="evidence" value="ECO:0007669"/>
    <property type="project" value="InterPro"/>
</dbReference>
<dbReference type="GO" id="GO:0030313">
    <property type="term" value="C:cell envelope"/>
    <property type="evidence" value="ECO:0007669"/>
    <property type="project" value="UniProtKB-SubCell"/>
</dbReference>
<name>A0A939BSP2_9BACL</name>
<keyword evidence="3 4" id="KW-0175">Coiled coil</keyword>
<feature type="domain" description="YknX-like C-terminal permuted SH3-like" evidence="9">
    <location>
        <begin position="341"/>
        <end position="407"/>
    </location>
</feature>
<feature type="chain" id="PRO_5038373077" evidence="6">
    <location>
        <begin position="19"/>
        <end position="450"/>
    </location>
</feature>
<dbReference type="RefSeq" id="WP_204518429.1">
    <property type="nucleotide sequence ID" value="NZ_BAABIN010000016.1"/>
</dbReference>
<feature type="region of interest" description="Disordered" evidence="5">
    <location>
        <begin position="404"/>
        <end position="450"/>
    </location>
</feature>
<dbReference type="EMBL" id="JAFBEB010000007">
    <property type="protein sequence ID" value="MBM7590673.1"/>
    <property type="molecule type" value="Genomic_DNA"/>
</dbReference>
<dbReference type="InterPro" id="IPR006143">
    <property type="entry name" value="RND_pump_MFP"/>
</dbReference>
<keyword evidence="6" id="KW-0732">Signal</keyword>
<feature type="signal peptide" evidence="6">
    <location>
        <begin position="1"/>
        <end position="18"/>
    </location>
</feature>
<dbReference type="Pfam" id="PF25954">
    <property type="entry name" value="Beta-barrel_RND_2"/>
    <property type="match status" value="1"/>
</dbReference>
<proteinExistence type="inferred from homology"/>
<dbReference type="NCBIfam" id="TIGR01730">
    <property type="entry name" value="RND_mfp"/>
    <property type="match status" value="1"/>
</dbReference>
<feature type="domain" description="CusB-like beta-barrel" evidence="8">
    <location>
        <begin position="267"/>
        <end position="337"/>
    </location>
</feature>
<dbReference type="PANTHER" id="PTHR32347">
    <property type="entry name" value="EFFLUX SYSTEM COMPONENT YKNX-RELATED"/>
    <property type="match status" value="1"/>
</dbReference>
<evidence type="ECO:0000259" key="7">
    <source>
        <dbReference type="Pfam" id="PF25881"/>
    </source>
</evidence>
<reference evidence="10" key="1">
    <citation type="submission" date="2021-01" db="EMBL/GenBank/DDBJ databases">
        <title>Genomic Encyclopedia of Type Strains, Phase IV (KMG-IV): sequencing the most valuable type-strain genomes for metagenomic binning, comparative biology and taxonomic classification.</title>
        <authorList>
            <person name="Goeker M."/>
        </authorList>
    </citation>
    <scope>NUCLEOTIDE SEQUENCE</scope>
    <source>
        <strain evidence="10">DSM 25523</strain>
    </source>
</reference>
<keyword evidence="11" id="KW-1185">Reference proteome</keyword>
<evidence type="ECO:0000259" key="8">
    <source>
        <dbReference type="Pfam" id="PF25954"/>
    </source>
</evidence>
<dbReference type="InterPro" id="IPR050465">
    <property type="entry name" value="UPF0194_transport"/>
</dbReference>
<dbReference type="InterPro" id="IPR058637">
    <property type="entry name" value="YknX-like_C"/>
</dbReference>
<dbReference type="Pfam" id="PF25881">
    <property type="entry name" value="HH_YBHG"/>
    <property type="match status" value="1"/>
</dbReference>
<evidence type="ECO:0000256" key="4">
    <source>
        <dbReference type="SAM" id="Coils"/>
    </source>
</evidence>
<dbReference type="PRINTS" id="PR01490">
    <property type="entry name" value="RTXTOXIND"/>
</dbReference>
<evidence type="ECO:0000259" key="9">
    <source>
        <dbReference type="Pfam" id="PF25989"/>
    </source>
</evidence>
<evidence type="ECO:0000313" key="11">
    <source>
        <dbReference type="Proteomes" id="UP000717624"/>
    </source>
</evidence>
<evidence type="ECO:0000313" key="10">
    <source>
        <dbReference type="EMBL" id="MBM7590673.1"/>
    </source>
</evidence>
<dbReference type="SUPFAM" id="SSF111369">
    <property type="entry name" value="HlyD-like secretion proteins"/>
    <property type="match status" value="2"/>
</dbReference>
<sequence length="450" mass="47977">MKLKRLAFTAFIIASIIAAGCSSNQQGQAGRMGQGQNAVPVEVKKAATEDFSLNVSLSGRLEAKQQVDLTSKASGRIKQIFVKVGDSVKAGQPIAKLDDEEGLVDLQRAEASYTLAKARYQETKEGTRAEDIAKSENTLKELQSKYESAKRDYERNESLFKEGAITSAELEQARLALVSAQTSLENQQQQLKMDKEGPTENALQQAEAELKQSEADYALAKLNYQNLTVTSPIDGVIGALPVSVGDQVGTSTVVAQIINLAMMKVKTSATEGQVSLFHVGQSVDVAVSSVDLKTKGTIASVSPLADDTKSYPIEIEIPNPDLKAKAGMIATINVAANKRQALVVPREAVMSEGQQYYVYVVEDGKAKQVTVEAGESDGERMEILSGLKGGEDVVVAGQNTVMPNAPVTVVDPKAKSQQSEGNGKGNADGNGQTNQQQRSDRPEGSANQKG</sequence>
<dbReference type="PANTHER" id="PTHR32347:SF23">
    <property type="entry name" value="BLL5650 PROTEIN"/>
    <property type="match status" value="1"/>
</dbReference>
<dbReference type="Gene3D" id="2.40.420.20">
    <property type="match status" value="1"/>
</dbReference>
<comment type="subcellular location">
    <subcellularLocation>
        <location evidence="1">Cell envelope</location>
    </subcellularLocation>
</comment>
<evidence type="ECO:0000256" key="3">
    <source>
        <dbReference type="ARBA" id="ARBA00023054"/>
    </source>
</evidence>
<comment type="caution">
    <text evidence="10">The sequence shown here is derived from an EMBL/GenBank/DDBJ whole genome shotgun (WGS) entry which is preliminary data.</text>
</comment>
<dbReference type="GO" id="GO:0022857">
    <property type="term" value="F:transmembrane transporter activity"/>
    <property type="evidence" value="ECO:0007669"/>
    <property type="project" value="InterPro"/>
</dbReference>
<dbReference type="Gene3D" id="1.10.287.470">
    <property type="entry name" value="Helix hairpin bin"/>
    <property type="match status" value="1"/>
</dbReference>
<comment type="similarity">
    <text evidence="2">Belongs to the membrane fusion protein (MFP) (TC 8.A.1) family.</text>
</comment>
<gene>
    <name evidence="10" type="ORF">JOD01_002283</name>
</gene>
<dbReference type="Pfam" id="PF25989">
    <property type="entry name" value="YknX_C"/>
    <property type="match status" value="1"/>
</dbReference>
<dbReference type="InterPro" id="IPR059052">
    <property type="entry name" value="HH_YbhG-like"/>
</dbReference>
<feature type="domain" description="YbhG-like alpha-helical hairpin" evidence="7">
    <location>
        <begin position="97"/>
        <end position="226"/>
    </location>
</feature>
<dbReference type="Gene3D" id="2.40.50.100">
    <property type="match status" value="2"/>
</dbReference>
<dbReference type="AlphaFoldDB" id="A0A939BSP2"/>
<dbReference type="Proteomes" id="UP000717624">
    <property type="component" value="Unassembled WGS sequence"/>
</dbReference>
<dbReference type="InterPro" id="IPR058792">
    <property type="entry name" value="Beta-barrel_RND_2"/>
</dbReference>
<evidence type="ECO:0000256" key="2">
    <source>
        <dbReference type="ARBA" id="ARBA00009477"/>
    </source>
</evidence>
<dbReference type="PROSITE" id="PS51257">
    <property type="entry name" value="PROKAR_LIPOPROTEIN"/>
    <property type="match status" value="1"/>
</dbReference>
<evidence type="ECO:0000256" key="5">
    <source>
        <dbReference type="SAM" id="MobiDB-lite"/>
    </source>
</evidence>
<evidence type="ECO:0000256" key="1">
    <source>
        <dbReference type="ARBA" id="ARBA00004196"/>
    </source>
</evidence>
<accession>A0A939BSP2</accession>